<keyword evidence="7" id="KW-1185">Reference proteome</keyword>
<dbReference type="PANTHER" id="PTHR42832:SF3">
    <property type="entry name" value="L-GLUTAMINE--4-(METHYLSULFANYL)-2-OXOBUTANOATE AMINOTRANSFERASE"/>
    <property type="match status" value="1"/>
</dbReference>
<dbReference type="PROSITE" id="PS00105">
    <property type="entry name" value="AA_TRANSFER_CLASS_1"/>
    <property type="match status" value="1"/>
</dbReference>
<dbReference type="InterPro" id="IPR004839">
    <property type="entry name" value="Aminotransferase_I/II_large"/>
</dbReference>
<comment type="caution">
    <text evidence="6">The sequence shown here is derived from an EMBL/GenBank/DDBJ whole genome shotgun (WGS) entry which is preliminary data.</text>
</comment>
<dbReference type="InterPro" id="IPR004838">
    <property type="entry name" value="NHTrfase_class1_PyrdxlP-BS"/>
</dbReference>
<dbReference type="InterPro" id="IPR015424">
    <property type="entry name" value="PyrdxlP-dep_Trfase"/>
</dbReference>
<feature type="domain" description="Aminotransferase class I/classII large" evidence="5">
    <location>
        <begin position="33"/>
        <end position="384"/>
    </location>
</feature>
<evidence type="ECO:0000256" key="4">
    <source>
        <dbReference type="RuleBase" id="RU000481"/>
    </source>
</evidence>
<evidence type="ECO:0000256" key="3">
    <source>
        <dbReference type="ARBA" id="ARBA00022679"/>
    </source>
</evidence>
<comment type="cofactor">
    <cofactor evidence="1 4">
        <name>pyridoxal 5'-phosphate</name>
        <dbReference type="ChEBI" id="CHEBI:597326"/>
    </cofactor>
</comment>
<organism evidence="6 7">
    <name type="scientific">Bacillus nakamurai</name>
    <dbReference type="NCBI Taxonomy" id="1793963"/>
    <lineage>
        <taxon>Bacteria</taxon>
        <taxon>Bacillati</taxon>
        <taxon>Bacillota</taxon>
        <taxon>Bacilli</taxon>
        <taxon>Bacillales</taxon>
        <taxon>Bacillaceae</taxon>
        <taxon>Bacillus</taxon>
    </lineage>
</organism>
<dbReference type="EMBL" id="LSBA01000023">
    <property type="protein sequence ID" value="KXZ17006.1"/>
    <property type="molecule type" value="Genomic_DNA"/>
</dbReference>
<keyword evidence="3 4" id="KW-0808">Transferase</keyword>
<dbReference type="GO" id="GO:0030170">
    <property type="term" value="F:pyridoxal phosphate binding"/>
    <property type="evidence" value="ECO:0007669"/>
    <property type="project" value="InterPro"/>
</dbReference>
<dbReference type="CDD" id="cd00609">
    <property type="entry name" value="AAT_like"/>
    <property type="match status" value="1"/>
</dbReference>
<dbReference type="NCBIfam" id="NF005977">
    <property type="entry name" value="PRK08068.1"/>
    <property type="match status" value="1"/>
</dbReference>
<evidence type="ECO:0000256" key="1">
    <source>
        <dbReference type="ARBA" id="ARBA00001933"/>
    </source>
</evidence>
<dbReference type="InterPro" id="IPR015422">
    <property type="entry name" value="PyrdxlP-dep_Trfase_small"/>
</dbReference>
<dbReference type="EC" id="2.6.1.-" evidence="4"/>
<evidence type="ECO:0000313" key="7">
    <source>
        <dbReference type="Proteomes" id="UP000075430"/>
    </source>
</evidence>
<dbReference type="Proteomes" id="UP000075430">
    <property type="component" value="Unassembled WGS sequence"/>
</dbReference>
<dbReference type="Gene3D" id="3.40.640.10">
    <property type="entry name" value="Type I PLP-dependent aspartate aminotransferase-like (Major domain)"/>
    <property type="match status" value="1"/>
</dbReference>
<dbReference type="AlphaFoldDB" id="A0A150F4D4"/>
<dbReference type="Pfam" id="PF00155">
    <property type="entry name" value="Aminotran_1_2"/>
    <property type="match status" value="1"/>
</dbReference>
<dbReference type="InterPro" id="IPR015421">
    <property type="entry name" value="PyrdxlP-dep_Trfase_major"/>
</dbReference>
<dbReference type="SUPFAM" id="SSF53383">
    <property type="entry name" value="PLP-dependent transferases"/>
    <property type="match status" value="1"/>
</dbReference>
<name>A0A150F4D4_9BACI</name>
<evidence type="ECO:0000256" key="2">
    <source>
        <dbReference type="ARBA" id="ARBA00022576"/>
    </source>
</evidence>
<dbReference type="GO" id="GO:0008483">
    <property type="term" value="F:transaminase activity"/>
    <property type="evidence" value="ECO:0007669"/>
    <property type="project" value="UniProtKB-KW"/>
</dbReference>
<keyword evidence="2 4" id="KW-0032">Aminotransferase</keyword>
<evidence type="ECO:0000259" key="5">
    <source>
        <dbReference type="Pfam" id="PF00155"/>
    </source>
</evidence>
<dbReference type="OrthoDB" id="9802328at2"/>
<evidence type="ECO:0000313" key="6">
    <source>
        <dbReference type="EMBL" id="KXZ17006.1"/>
    </source>
</evidence>
<dbReference type="Gene3D" id="3.90.1150.10">
    <property type="entry name" value="Aspartate Aminotransferase, domain 1"/>
    <property type="match status" value="1"/>
</dbReference>
<dbReference type="InterPro" id="IPR050881">
    <property type="entry name" value="LL-DAP_aminotransferase"/>
</dbReference>
<proteinExistence type="inferred from homology"/>
<accession>A0A150F4D4</accession>
<sequence length="399" mass="44358">MEITPSDVIKTLPKQEFSLVFQKVKEMEKTGAQIINLGQGNPDLPTPPHIVQSLQEAALNPSFHGYGPFRGYPFLKEAIAGFYEREYGVSINPETEIALFGGGKAGLYVLTQCLLNPGDIALVPNPGYPEYLSGITMARGELHEMPLHPENGYLPDFERIDPAVLQKAKLMFLNYPNNPTGAVADAAFYEKAAAFAKKHQIHLIHDFAYGAFEFDKKPASFLQAEGSKAVGAELYSFSKTFNMAGWRMAFAVGNEKIIQAVNEFQDHVFVGMFGGLQQAAAAALSGDPAHTESLKRIYGERIDFFTELCEKELGWSIEKPKGTFYVWADIPKTFESSHQFSDYLLEHAHVVVTPGEIFGSGGKRYVRISMVAKQEELREFVKRIQKLSLPFSSLQEASR</sequence>
<comment type="similarity">
    <text evidence="4">Belongs to the class-I pyridoxal-phosphate-dependent aminotransferase family.</text>
</comment>
<dbReference type="PANTHER" id="PTHR42832">
    <property type="entry name" value="AMINO ACID AMINOTRANSFERASE"/>
    <property type="match status" value="1"/>
</dbReference>
<gene>
    <name evidence="6" type="ORF">AXI58_01015</name>
</gene>
<protein>
    <recommendedName>
        <fullName evidence="4">Aminotransferase</fullName>
        <ecNumber evidence="4">2.6.1.-</ecNumber>
    </recommendedName>
</protein>
<dbReference type="STRING" id="1793963.AXI58_01015"/>
<dbReference type="RefSeq" id="WP_061522477.1">
    <property type="nucleotide sequence ID" value="NZ_JARLZY010000023.1"/>
</dbReference>
<reference evidence="7" key="1">
    <citation type="submission" date="2016-02" db="EMBL/GenBank/DDBJ databases">
        <authorList>
            <person name="Dunlap C."/>
        </authorList>
    </citation>
    <scope>NUCLEOTIDE SEQUENCE [LARGE SCALE GENOMIC DNA]</scope>
    <source>
        <strain evidence="7">NRRL B-41092</strain>
    </source>
</reference>